<dbReference type="EMBL" id="LXQA010593389">
    <property type="protein sequence ID" value="MCI61084.1"/>
    <property type="molecule type" value="Genomic_DNA"/>
</dbReference>
<dbReference type="AlphaFoldDB" id="A0A392TKF5"/>
<evidence type="ECO:0000313" key="3">
    <source>
        <dbReference type="Proteomes" id="UP000265520"/>
    </source>
</evidence>
<feature type="region of interest" description="Disordered" evidence="1">
    <location>
        <begin position="1"/>
        <end position="20"/>
    </location>
</feature>
<evidence type="ECO:0000313" key="2">
    <source>
        <dbReference type="EMBL" id="MCI61084.1"/>
    </source>
</evidence>
<reference evidence="2 3" key="1">
    <citation type="journal article" date="2018" name="Front. Plant Sci.">
        <title>Red Clover (Trifolium pratense) and Zigzag Clover (T. medium) - A Picture of Genomic Similarities and Differences.</title>
        <authorList>
            <person name="Dluhosova J."/>
            <person name="Istvanek J."/>
            <person name="Nedelnik J."/>
            <person name="Repkova J."/>
        </authorList>
    </citation>
    <scope>NUCLEOTIDE SEQUENCE [LARGE SCALE GENOMIC DNA]</scope>
    <source>
        <strain evidence="3">cv. 10/8</strain>
        <tissue evidence="2">Leaf</tissue>
    </source>
</reference>
<dbReference type="Proteomes" id="UP000265520">
    <property type="component" value="Unassembled WGS sequence"/>
</dbReference>
<feature type="non-terminal residue" evidence="2">
    <location>
        <position position="1"/>
    </location>
</feature>
<sequence>SGASVEPETVRGAAMMDVGTTRTLRDGVDENGGGECAGEDDVALCPPRESRFVPVGLTEDC</sequence>
<keyword evidence="3" id="KW-1185">Reference proteome</keyword>
<comment type="caution">
    <text evidence="2">The sequence shown here is derived from an EMBL/GenBank/DDBJ whole genome shotgun (WGS) entry which is preliminary data.</text>
</comment>
<name>A0A392TKF5_9FABA</name>
<organism evidence="2 3">
    <name type="scientific">Trifolium medium</name>
    <dbReference type="NCBI Taxonomy" id="97028"/>
    <lineage>
        <taxon>Eukaryota</taxon>
        <taxon>Viridiplantae</taxon>
        <taxon>Streptophyta</taxon>
        <taxon>Embryophyta</taxon>
        <taxon>Tracheophyta</taxon>
        <taxon>Spermatophyta</taxon>
        <taxon>Magnoliopsida</taxon>
        <taxon>eudicotyledons</taxon>
        <taxon>Gunneridae</taxon>
        <taxon>Pentapetalae</taxon>
        <taxon>rosids</taxon>
        <taxon>fabids</taxon>
        <taxon>Fabales</taxon>
        <taxon>Fabaceae</taxon>
        <taxon>Papilionoideae</taxon>
        <taxon>50 kb inversion clade</taxon>
        <taxon>NPAAA clade</taxon>
        <taxon>Hologalegina</taxon>
        <taxon>IRL clade</taxon>
        <taxon>Trifolieae</taxon>
        <taxon>Trifolium</taxon>
    </lineage>
</organism>
<proteinExistence type="predicted"/>
<protein>
    <submittedName>
        <fullName evidence="2">Uncharacterized protein</fullName>
    </submittedName>
</protein>
<evidence type="ECO:0000256" key="1">
    <source>
        <dbReference type="SAM" id="MobiDB-lite"/>
    </source>
</evidence>
<accession>A0A392TKF5</accession>